<feature type="region of interest" description="Disordered" evidence="5">
    <location>
        <begin position="194"/>
        <end position="261"/>
    </location>
</feature>
<evidence type="ECO:0000313" key="9">
    <source>
        <dbReference type="Proteomes" id="UP000011715"/>
    </source>
</evidence>
<evidence type="ECO:0000256" key="4">
    <source>
        <dbReference type="ARBA" id="ARBA00023136"/>
    </source>
</evidence>
<organism evidence="8 9">
    <name type="scientific">Magnaporthiopsis poae (strain ATCC 64411 / 73-15)</name>
    <name type="common">Kentucky bluegrass fungus</name>
    <name type="synonym">Magnaporthe poae</name>
    <dbReference type="NCBI Taxonomy" id="644358"/>
    <lineage>
        <taxon>Eukaryota</taxon>
        <taxon>Fungi</taxon>
        <taxon>Dikarya</taxon>
        <taxon>Ascomycota</taxon>
        <taxon>Pezizomycotina</taxon>
        <taxon>Sordariomycetes</taxon>
        <taxon>Sordariomycetidae</taxon>
        <taxon>Magnaporthales</taxon>
        <taxon>Magnaporthaceae</taxon>
        <taxon>Magnaporthiopsis</taxon>
    </lineage>
</organism>
<reference evidence="8" key="5">
    <citation type="submission" date="2015-06" db="UniProtKB">
        <authorList>
            <consortium name="EnsemblFungi"/>
        </authorList>
    </citation>
    <scope>IDENTIFICATION</scope>
    <source>
        <strain evidence="8">ATCC 64411</strain>
    </source>
</reference>
<name>A0A0C4DXS4_MAGP6</name>
<gene>
    <name evidence="7" type="ORF">MAPG_04831</name>
</gene>
<dbReference type="CDD" id="cd12087">
    <property type="entry name" value="TM_EGFR-like"/>
    <property type="match status" value="1"/>
</dbReference>
<protein>
    <submittedName>
        <fullName evidence="7 8">Uncharacterized protein</fullName>
    </submittedName>
</protein>
<dbReference type="PANTHER" id="PTHR15549:SF26">
    <property type="entry name" value="AXIAL BUDDING PATTERN PROTEIN 2-RELATED"/>
    <property type="match status" value="1"/>
</dbReference>
<comment type="subcellular location">
    <subcellularLocation>
        <location evidence="1">Membrane</location>
        <topology evidence="1">Single-pass membrane protein</topology>
    </subcellularLocation>
</comment>
<keyword evidence="9" id="KW-1185">Reference proteome</keyword>
<dbReference type="EMBL" id="GL876969">
    <property type="protein sequence ID" value="KLU85811.1"/>
    <property type="molecule type" value="Genomic_DNA"/>
</dbReference>
<evidence type="ECO:0000256" key="6">
    <source>
        <dbReference type="SAM" id="Phobius"/>
    </source>
</evidence>
<feature type="region of interest" description="Disordered" evidence="5">
    <location>
        <begin position="290"/>
        <end position="358"/>
    </location>
</feature>
<dbReference type="eggNOG" id="ENOG502SDAI">
    <property type="taxonomic scope" value="Eukaryota"/>
</dbReference>
<dbReference type="OrthoDB" id="3692311at2759"/>
<dbReference type="GO" id="GO:0016020">
    <property type="term" value="C:membrane"/>
    <property type="evidence" value="ECO:0007669"/>
    <property type="project" value="UniProtKB-SubCell"/>
</dbReference>
<dbReference type="InterPro" id="IPR051694">
    <property type="entry name" value="Immunoregulatory_rcpt-like"/>
</dbReference>
<dbReference type="OMA" id="KHASPVI"/>
<evidence type="ECO:0000313" key="8">
    <source>
        <dbReference type="EnsemblFungi" id="MAPG_04831T0"/>
    </source>
</evidence>
<reference evidence="9" key="1">
    <citation type="submission" date="2010-05" db="EMBL/GenBank/DDBJ databases">
        <title>The genome sequence of Magnaporthe poae strain ATCC 64411.</title>
        <authorList>
            <person name="Ma L.-J."/>
            <person name="Dead R."/>
            <person name="Young S."/>
            <person name="Zeng Q."/>
            <person name="Koehrsen M."/>
            <person name="Alvarado L."/>
            <person name="Berlin A."/>
            <person name="Chapman S.B."/>
            <person name="Chen Z."/>
            <person name="Freedman E."/>
            <person name="Gellesch M."/>
            <person name="Goldberg J."/>
            <person name="Griggs A."/>
            <person name="Gujja S."/>
            <person name="Heilman E.R."/>
            <person name="Heiman D."/>
            <person name="Hepburn T."/>
            <person name="Howarth C."/>
            <person name="Jen D."/>
            <person name="Larson L."/>
            <person name="Mehta T."/>
            <person name="Neiman D."/>
            <person name="Pearson M."/>
            <person name="Roberts A."/>
            <person name="Saif S."/>
            <person name="Shea T."/>
            <person name="Shenoy N."/>
            <person name="Sisk P."/>
            <person name="Stolte C."/>
            <person name="Sykes S."/>
            <person name="Walk T."/>
            <person name="White J."/>
            <person name="Yandava C."/>
            <person name="Haas B."/>
            <person name="Nusbaum C."/>
            <person name="Birren B."/>
        </authorList>
    </citation>
    <scope>NUCLEOTIDE SEQUENCE [LARGE SCALE GENOMIC DNA]</scope>
    <source>
        <strain evidence="9">ATCC 64411 / 73-15</strain>
    </source>
</reference>
<feature type="compositionally biased region" description="Low complexity" evidence="5">
    <location>
        <begin position="226"/>
        <end position="261"/>
    </location>
</feature>
<reference evidence="8" key="4">
    <citation type="journal article" date="2015" name="G3 (Bethesda)">
        <title>Genome sequences of three phytopathogenic species of the Magnaporthaceae family of fungi.</title>
        <authorList>
            <person name="Okagaki L.H."/>
            <person name="Nunes C.C."/>
            <person name="Sailsbery J."/>
            <person name="Clay B."/>
            <person name="Brown D."/>
            <person name="John T."/>
            <person name="Oh Y."/>
            <person name="Young N."/>
            <person name="Fitzgerald M."/>
            <person name="Haas B.J."/>
            <person name="Zeng Q."/>
            <person name="Young S."/>
            <person name="Adiconis X."/>
            <person name="Fan L."/>
            <person name="Levin J.Z."/>
            <person name="Mitchell T.K."/>
            <person name="Okubara P.A."/>
            <person name="Farman M.L."/>
            <person name="Kohn L.M."/>
            <person name="Birren B."/>
            <person name="Ma L.-J."/>
            <person name="Dean R.A."/>
        </authorList>
    </citation>
    <scope>NUCLEOTIDE SEQUENCE</scope>
    <source>
        <strain evidence="8">ATCC 64411 / 73-15</strain>
    </source>
</reference>
<reference evidence="7" key="2">
    <citation type="submission" date="2010-05" db="EMBL/GenBank/DDBJ databases">
        <title>The Genome Sequence of Magnaporthe poae strain ATCC 64411.</title>
        <authorList>
            <consortium name="The Broad Institute Genome Sequencing Platform"/>
            <consortium name="Broad Institute Genome Sequencing Center for Infectious Disease"/>
            <person name="Ma L.-J."/>
            <person name="Dead R."/>
            <person name="Young S."/>
            <person name="Zeng Q."/>
            <person name="Koehrsen M."/>
            <person name="Alvarado L."/>
            <person name="Berlin A."/>
            <person name="Chapman S.B."/>
            <person name="Chen Z."/>
            <person name="Freedman E."/>
            <person name="Gellesch M."/>
            <person name="Goldberg J."/>
            <person name="Griggs A."/>
            <person name="Gujja S."/>
            <person name="Heilman E.R."/>
            <person name="Heiman D."/>
            <person name="Hepburn T."/>
            <person name="Howarth C."/>
            <person name="Jen D."/>
            <person name="Larson L."/>
            <person name="Mehta T."/>
            <person name="Neiman D."/>
            <person name="Pearson M."/>
            <person name="Roberts A."/>
            <person name="Saif S."/>
            <person name="Shea T."/>
            <person name="Shenoy N."/>
            <person name="Sisk P."/>
            <person name="Stolte C."/>
            <person name="Sykes S."/>
            <person name="Walk T."/>
            <person name="White J."/>
            <person name="Yandava C."/>
            <person name="Haas B."/>
            <person name="Nusbaum C."/>
            <person name="Birren B."/>
        </authorList>
    </citation>
    <scope>NUCLEOTIDE SEQUENCE</scope>
    <source>
        <strain evidence="7">ATCC 64411</strain>
    </source>
</reference>
<dbReference type="Proteomes" id="UP000011715">
    <property type="component" value="Unassembled WGS sequence"/>
</dbReference>
<evidence type="ECO:0000256" key="2">
    <source>
        <dbReference type="ARBA" id="ARBA00022692"/>
    </source>
</evidence>
<evidence type="ECO:0000256" key="5">
    <source>
        <dbReference type="SAM" id="MobiDB-lite"/>
    </source>
</evidence>
<evidence type="ECO:0000256" key="1">
    <source>
        <dbReference type="ARBA" id="ARBA00004167"/>
    </source>
</evidence>
<proteinExistence type="predicted"/>
<dbReference type="EMBL" id="ADBL01001130">
    <property type="status" value="NOT_ANNOTATED_CDS"/>
    <property type="molecule type" value="Genomic_DNA"/>
</dbReference>
<keyword evidence="3 6" id="KW-1133">Transmembrane helix</keyword>
<keyword evidence="4 6" id="KW-0472">Membrane</keyword>
<evidence type="ECO:0000256" key="3">
    <source>
        <dbReference type="ARBA" id="ARBA00022989"/>
    </source>
</evidence>
<evidence type="ECO:0000313" key="7">
    <source>
        <dbReference type="EMBL" id="KLU85811.1"/>
    </source>
</evidence>
<accession>A0A0C4DXS4</accession>
<keyword evidence="2 6" id="KW-0812">Transmembrane</keyword>
<dbReference type="PANTHER" id="PTHR15549">
    <property type="entry name" value="PAIRED IMMUNOGLOBULIN-LIKE TYPE 2 RECEPTOR"/>
    <property type="match status" value="1"/>
</dbReference>
<dbReference type="EnsemblFungi" id="MAPG_04831T0">
    <property type="protein sequence ID" value="MAPG_04831T0"/>
    <property type="gene ID" value="MAPG_04831"/>
</dbReference>
<feature type="transmembrane region" description="Helical" evidence="6">
    <location>
        <begin position="145"/>
        <end position="166"/>
    </location>
</feature>
<reference evidence="7" key="3">
    <citation type="submission" date="2011-03" db="EMBL/GenBank/DDBJ databases">
        <title>Annotation of Magnaporthe poae ATCC 64411.</title>
        <authorList>
            <person name="Ma L.-J."/>
            <person name="Dead R."/>
            <person name="Young S.K."/>
            <person name="Zeng Q."/>
            <person name="Gargeya S."/>
            <person name="Fitzgerald M."/>
            <person name="Haas B."/>
            <person name="Abouelleil A."/>
            <person name="Alvarado L."/>
            <person name="Arachchi H.M."/>
            <person name="Berlin A."/>
            <person name="Brown A."/>
            <person name="Chapman S.B."/>
            <person name="Chen Z."/>
            <person name="Dunbar C."/>
            <person name="Freedman E."/>
            <person name="Gearin G."/>
            <person name="Gellesch M."/>
            <person name="Goldberg J."/>
            <person name="Griggs A."/>
            <person name="Gujja S."/>
            <person name="Heiman D."/>
            <person name="Howarth C."/>
            <person name="Larson L."/>
            <person name="Lui A."/>
            <person name="MacDonald P.J.P."/>
            <person name="Mehta T."/>
            <person name="Montmayeur A."/>
            <person name="Murphy C."/>
            <person name="Neiman D."/>
            <person name="Pearson M."/>
            <person name="Priest M."/>
            <person name="Roberts A."/>
            <person name="Saif S."/>
            <person name="Shea T."/>
            <person name="Shenoy N."/>
            <person name="Sisk P."/>
            <person name="Stolte C."/>
            <person name="Sykes S."/>
            <person name="Yandava C."/>
            <person name="Wortman J."/>
            <person name="Nusbaum C."/>
            <person name="Birren B."/>
        </authorList>
    </citation>
    <scope>NUCLEOTIDE SEQUENCE</scope>
    <source>
        <strain evidence="7">ATCC 64411</strain>
    </source>
</reference>
<dbReference type="VEuPathDB" id="FungiDB:MAPG_04831"/>
<dbReference type="STRING" id="644358.A0A0C4DXS4"/>
<sequence length="358" mass="38083">MTLTVAKLETSCPSGGRFYVCDKAPKRFLGCCTVNPCDRGGDCPKGNLTTTTFSADLFEDIPPQDCIGAPGSKSWFTCKANNPPFLGCCSENPCQAKPPGCPVNKLIPARLSDNQTNAAVFLPSSSTPSPTPPPQAAAKGLHPGAIAGIVVGGLLVIALIAGLLFWRRRRNRNRESHIIAEFPAKYINAALPDMGQHQHQQTKDADSSQRGAYGPGPYSPDSLVKPRPSVASSSSTRRADSQSQSSSPWRPAFPDSLASTAATSSTAHHHISMLSSPGDAHGQYARVSVLSDDHSPEPSPRFETIPEGGSTPRFEDPDSVGAVTRPVNGYHGLGERPFLELPGSEATQNQNWRAYKPV</sequence>
<dbReference type="GO" id="GO:0071944">
    <property type="term" value="C:cell periphery"/>
    <property type="evidence" value="ECO:0007669"/>
    <property type="project" value="UniProtKB-ARBA"/>
</dbReference>
<dbReference type="AlphaFoldDB" id="A0A0C4DXS4"/>